<accession>W0EZ84</accession>
<dbReference type="eggNOG" id="COG2159">
    <property type="taxonomic scope" value="Bacteria"/>
</dbReference>
<dbReference type="GO" id="GO:0016787">
    <property type="term" value="F:hydrolase activity"/>
    <property type="evidence" value="ECO:0007669"/>
    <property type="project" value="UniProtKB-KW"/>
</dbReference>
<sequence>MLIDCNAYVGHWPFLQLQYNRCEGLLSKMNSYGVDLSVISNLNGIFYANTQPGNEELHQELKSRKSFQDRFIPFAVINPIYAGWRRDFKTCMQQWGMKGVRLYPKYHDYTITDANCVELVKMARDANVPVCFNMRMVDSRARSWMDIDYVTGTKKPEWNIKNILPIVELVPDAKYIVLNYANPVALSDKEKQLIQNAHLLIDTSGRGLTHMGEAINSFGVQKFAFGTHAPILDYLTGQLRIESLRPSEATENDKEKIRSGNIKKMLAV</sequence>
<gene>
    <name evidence="1" type="ORF">NIASO_03460</name>
</gene>
<evidence type="ECO:0000313" key="2">
    <source>
        <dbReference type="Proteomes" id="UP000003586"/>
    </source>
</evidence>
<keyword evidence="1" id="KW-0378">Hydrolase</keyword>
<dbReference type="SUPFAM" id="SSF51556">
    <property type="entry name" value="Metallo-dependent hydrolases"/>
    <property type="match status" value="1"/>
</dbReference>
<organism evidence="1 2">
    <name type="scientific">Niabella soli DSM 19437</name>
    <dbReference type="NCBI Taxonomy" id="929713"/>
    <lineage>
        <taxon>Bacteria</taxon>
        <taxon>Pseudomonadati</taxon>
        <taxon>Bacteroidota</taxon>
        <taxon>Chitinophagia</taxon>
        <taxon>Chitinophagales</taxon>
        <taxon>Chitinophagaceae</taxon>
        <taxon>Niabella</taxon>
    </lineage>
</organism>
<dbReference type="EMBL" id="CP007035">
    <property type="protein sequence ID" value="AHF14504.1"/>
    <property type="molecule type" value="Genomic_DNA"/>
</dbReference>
<dbReference type="Gene3D" id="3.20.20.140">
    <property type="entry name" value="Metal-dependent hydrolases"/>
    <property type="match status" value="1"/>
</dbReference>
<dbReference type="KEGG" id="nso:NIASO_03460"/>
<dbReference type="HOGENOM" id="CLU_077099_0_0_10"/>
<dbReference type="Proteomes" id="UP000003586">
    <property type="component" value="Chromosome"/>
</dbReference>
<dbReference type="AlphaFoldDB" id="W0EZ84"/>
<dbReference type="OrthoDB" id="641578at2"/>
<dbReference type="STRING" id="929713.NIASO_03460"/>
<keyword evidence="2" id="KW-1185">Reference proteome</keyword>
<dbReference type="InterPro" id="IPR032466">
    <property type="entry name" value="Metal_Hydrolase"/>
</dbReference>
<reference evidence="1 2" key="1">
    <citation type="submission" date="2013-12" db="EMBL/GenBank/DDBJ databases">
        <authorList>
            <consortium name="DOE Joint Genome Institute"/>
            <person name="Eisen J."/>
            <person name="Huntemann M."/>
            <person name="Han J."/>
            <person name="Chen A."/>
            <person name="Kyrpides N."/>
            <person name="Mavromatis K."/>
            <person name="Markowitz V."/>
            <person name="Palaniappan K."/>
            <person name="Ivanova N."/>
            <person name="Schaumberg A."/>
            <person name="Pati A."/>
            <person name="Liolios K."/>
            <person name="Nordberg H.P."/>
            <person name="Cantor M.N."/>
            <person name="Hua S.X."/>
            <person name="Woyke T."/>
        </authorList>
    </citation>
    <scope>NUCLEOTIDE SEQUENCE [LARGE SCALE GENOMIC DNA]</scope>
    <source>
        <strain evidence="2">DSM 19437</strain>
    </source>
</reference>
<protein>
    <submittedName>
        <fullName evidence="1">Amidohydrolase</fullName>
    </submittedName>
</protein>
<evidence type="ECO:0000313" key="1">
    <source>
        <dbReference type="EMBL" id="AHF14504.1"/>
    </source>
</evidence>
<proteinExistence type="predicted"/>
<name>W0EZ84_9BACT</name>
<dbReference type="RefSeq" id="WP_008583551.1">
    <property type="nucleotide sequence ID" value="NZ_CP007035.1"/>
</dbReference>